<comment type="caution">
    <text evidence="2">The sequence shown here is derived from an EMBL/GenBank/DDBJ whole genome shotgun (WGS) entry which is preliminary data.</text>
</comment>
<evidence type="ECO:0000256" key="1">
    <source>
        <dbReference type="SAM" id="MobiDB-lite"/>
    </source>
</evidence>
<accession>A0A9X2KAM8</accession>
<feature type="region of interest" description="Disordered" evidence="1">
    <location>
        <begin position="105"/>
        <end position="132"/>
    </location>
</feature>
<dbReference type="Proteomes" id="UP001139648">
    <property type="component" value="Unassembled WGS sequence"/>
</dbReference>
<evidence type="ECO:0000313" key="3">
    <source>
        <dbReference type="Proteomes" id="UP001139648"/>
    </source>
</evidence>
<organism evidence="2 3">
    <name type="scientific">Nonomuraea thailandensis</name>
    <dbReference type="NCBI Taxonomy" id="1188745"/>
    <lineage>
        <taxon>Bacteria</taxon>
        <taxon>Bacillati</taxon>
        <taxon>Actinomycetota</taxon>
        <taxon>Actinomycetes</taxon>
        <taxon>Streptosporangiales</taxon>
        <taxon>Streptosporangiaceae</taxon>
        <taxon>Nonomuraea</taxon>
    </lineage>
</organism>
<dbReference type="EMBL" id="JAMZEB010000004">
    <property type="protein sequence ID" value="MCP2365784.1"/>
    <property type="molecule type" value="Genomic_DNA"/>
</dbReference>
<proteinExistence type="predicted"/>
<evidence type="ECO:0000313" key="2">
    <source>
        <dbReference type="EMBL" id="MCP2365784.1"/>
    </source>
</evidence>
<sequence>MGEHAYMRTPRMGARLWRAFRRPEPPAAGLSAEIAAYNWHTAFARKRLHDAYEHLRAITATAYRAAAEHDDQVLAKELDAIHEDLRADLLEASRKIRRQMAARGYADDLRHDTPPAEESGHSSALNNRAKRR</sequence>
<gene>
    <name evidence="2" type="ORF">HD597_012888</name>
</gene>
<dbReference type="AlphaFoldDB" id="A0A9X2KAM8"/>
<protein>
    <submittedName>
        <fullName evidence="2">Uncharacterized protein</fullName>
    </submittedName>
</protein>
<reference evidence="2" key="1">
    <citation type="submission" date="2022-06" db="EMBL/GenBank/DDBJ databases">
        <title>Sequencing the genomes of 1000 actinobacteria strains.</title>
        <authorList>
            <person name="Klenk H.-P."/>
        </authorList>
    </citation>
    <scope>NUCLEOTIDE SEQUENCE</scope>
    <source>
        <strain evidence="2">DSM 46694</strain>
    </source>
</reference>
<name>A0A9X2KAM8_9ACTN</name>
<feature type="compositionally biased region" description="Basic and acidic residues" evidence="1">
    <location>
        <begin position="105"/>
        <end position="120"/>
    </location>
</feature>
<dbReference type="RefSeq" id="WP_253760314.1">
    <property type="nucleotide sequence ID" value="NZ_BAABKA010000019.1"/>
</dbReference>
<keyword evidence="3" id="KW-1185">Reference proteome</keyword>